<dbReference type="AlphaFoldDB" id="A0A936Z410"/>
<dbReference type="GO" id="GO:0009190">
    <property type="term" value="P:cyclic nucleotide biosynthetic process"/>
    <property type="evidence" value="ECO:0007669"/>
    <property type="project" value="InterPro"/>
</dbReference>
<dbReference type="Gene3D" id="3.30.70.1230">
    <property type="entry name" value="Nucleotide cyclase"/>
    <property type="match status" value="1"/>
</dbReference>
<organism evidence="4 5">
    <name type="scientific">Ramlibacter monticola</name>
    <dbReference type="NCBI Taxonomy" id="1926872"/>
    <lineage>
        <taxon>Bacteria</taxon>
        <taxon>Pseudomonadati</taxon>
        <taxon>Pseudomonadota</taxon>
        <taxon>Betaproteobacteria</taxon>
        <taxon>Burkholderiales</taxon>
        <taxon>Comamonadaceae</taxon>
        <taxon>Ramlibacter</taxon>
    </lineage>
</organism>
<dbReference type="GO" id="GO:0035556">
    <property type="term" value="P:intracellular signal transduction"/>
    <property type="evidence" value="ECO:0007669"/>
    <property type="project" value="InterPro"/>
</dbReference>
<dbReference type="PANTHER" id="PTHR16305:SF28">
    <property type="entry name" value="GUANYLATE CYCLASE DOMAIN-CONTAINING PROTEIN"/>
    <property type="match status" value="1"/>
</dbReference>
<evidence type="ECO:0000313" key="5">
    <source>
        <dbReference type="Proteomes" id="UP000599109"/>
    </source>
</evidence>
<dbReference type="GO" id="GO:0005737">
    <property type="term" value="C:cytoplasm"/>
    <property type="evidence" value="ECO:0007669"/>
    <property type="project" value="TreeGrafter"/>
</dbReference>
<protein>
    <submittedName>
        <fullName evidence="4">AAA family ATPase</fullName>
    </submittedName>
</protein>
<gene>
    <name evidence="4" type="ORF">JJ685_26205</name>
</gene>
<dbReference type="EMBL" id="JAEQNE010000009">
    <property type="protein sequence ID" value="MBL0394658.1"/>
    <property type="molecule type" value="Genomic_DNA"/>
</dbReference>
<keyword evidence="1" id="KW-0547">Nucleotide-binding</keyword>
<feature type="domain" description="Guanylate cyclase" evidence="3">
    <location>
        <begin position="212"/>
        <end position="328"/>
    </location>
</feature>
<evidence type="ECO:0000256" key="2">
    <source>
        <dbReference type="ARBA" id="ARBA00022840"/>
    </source>
</evidence>
<dbReference type="CDD" id="cd07302">
    <property type="entry name" value="CHD"/>
    <property type="match status" value="1"/>
</dbReference>
<evidence type="ECO:0000259" key="3">
    <source>
        <dbReference type="PROSITE" id="PS50125"/>
    </source>
</evidence>
<dbReference type="InterPro" id="IPR029787">
    <property type="entry name" value="Nucleotide_cyclase"/>
</dbReference>
<accession>A0A936Z410</accession>
<keyword evidence="2" id="KW-0067">ATP-binding</keyword>
<name>A0A936Z410_9BURK</name>
<dbReference type="SUPFAM" id="SSF55073">
    <property type="entry name" value="Nucleotide cyclase"/>
    <property type="match status" value="1"/>
</dbReference>
<dbReference type="Gene3D" id="1.25.40.10">
    <property type="entry name" value="Tetratricopeptide repeat domain"/>
    <property type="match status" value="2"/>
</dbReference>
<dbReference type="Pfam" id="PF13191">
    <property type="entry name" value="AAA_16"/>
    <property type="match status" value="1"/>
</dbReference>
<sequence length="1204" mass="129857">MQDPTPAAGWILALSRSPSGLTCFLTDGLGRFEHADCPWPPPSSHAGLPASVLQAVAQSSAGALRLQLDEAVDDWPWEAELEGARAGLQVARYVRSTDNAAPGAAEKGLGSLGASSRTDPLWCHGAPPGPAGRVAMAGAQGVAVMVVSDAVSAEQAAGFRAALLRRWGPEPRFSAAAVLAAQDCGLSRDQWRLYGDAWFAPAQPEDEKRPVTSMNIDLVDSTRLLQAWGDENYAQAHGAFYQLCRRIVVEEHHGRLDQDQGDDGLMAYFGLEHAREDSAATAVRAGWALAAEVTRIGLEVRIGIATGQVAVQRGLAFSEYIHLAARLQHLASPNGIIVSAATHALLGPGVVCELLPGKLVVKGFAEPQVAYRVVSLPSPHAARWLPAGQARFVGRQRELSALREAWFVARANRRGQYHCLLGEPGIGKTRLLHEFERELRRGAEQVTVLHIAGYEEMQSSAFATLALAAEHAGLQEIAALLQPPRASEGGAAPDEPFDRNELLERLAAACLQVARRAPICVLVDDAQWLDPSTIEFVERLRSRAATTPLLLVVSLREDARGMVRGFDTEGALTLQALDLHESLDLIGALSAAAPLAPGVRSFIAERAAGIPLFLEETVRMVAQLESDSSEAVHGIPATLQGLLAARLDRLGPARRMAQLAAVLGAEFPVSLWEEVLADADSWIQSARTPGARQRLMDAGVLVGVAGDGGRCRFRHALIRDAAYRSLWERDQKHLHGVVARILEHHPLNDGGALRAHHLSAAGEFESAVAAWAEAARGAAAAGADREALVLSQHALALLQKLPATPALQQQALQLHLLQAARCIALDGYGAASVESAYLRAAALCNEAEAGTMRIRVDLGLEACYAMRGDLPRARALAESAVNNTPWEGNLRLALQARWAWANVVFHQGDLVSSLDMAEQCLARYETTLHYPSAVQDPAILLLCYSAWGLFQQGSADEARRRIQRALALADTLEHPFSLAIAHGFAASVAMFCGEHAEGLRHAEEAIRRCRAKAFQAWLAHAQVMRGRLRAALGETRAGLQDMEEGFRLWTETGARITAATYLALQAEVRLDLGQPELALDKLTLAQEIATRHGERYYEAELLRLRGCAQWRLRRNAARAAAAQDLLQQALALAREQGNLGFALRSAVALGRTWAERGEAARAAALVRDAMQAVPGHRSTLDLRTARALHQEWVGSGAEQEHERD</sequence>
<dbReference type="InterPro" id="IPR011990">
    <property type="entry name" value="TPR-like_helical_dom_sf"/>
</dbReference>
<dbReference type="SUPFAM" id="SSF52540">
    <property type="entry name" value="P-loop containing nucleoside triphosphate hydrolases"/>
    <property type="match status" value="1"/>
</dbReference>
<proteinExistence type="predicted"/>
<dbReference type="Proteomes" id="UP000599109">
    <property type="component" value="Unassembled WGS sequence"/>
</dbReference>
<dbReference type="SMART" id="SM00044">
    <property type="entry name" value="CYCc"/>
    <property type="match status" value="1"/>
</dbReference>
<evidence type="ECO:0000256" key="1">
    <source>
        <dbReference type="ARBA" id="ARBA00022741"/>
    </source>
</evidence>
<dbReference type="RefSeq" id="WP_201677329.1">
    <property type="nucleotide sequence ID" value="NZ_JAEQNE010000009.1"/>
</dbReference>
<dbReference type="InterPro" id="IPR001054">
    <property type="entry name" value="A/G_cyclase"/>
</dbReference>
<dbReference type="Gene3D" id="3.40.50.300">
    <property type="entry name" value="P-loop containing nucleotide triphosphate hydrolases"/>
    <property type="match status" value="1"/>
</dbReference>
<dbReference type="InterPro" id="IPR027417">
    <property type="entry name" value="P-loop_NTPase"/>
</dbReference>
<dbReference type="PROSITE" id="PS50125">
    <property type="entry name" value="GUANYLATE_CYCLASE_2"/>
    <property type="match status" value="1"/>
</dbReference>
<dbReference type="GO" id="GO:0005524">
    <property type="term" value="F:ATP binding"/>
    <property type="evidence" value="ECO:0007669"/>
    <property type="project" value="UniProtKB-KW"/>
</dbReference>
<dbReference type="PANTHER" id="PTHR16305">
    <property type="entry name" value="TESTICULAR SOLUBLE ADENYLYL CYCLASE"/>
    <property type="match status" value="1"/>
</dbReference>
<keyword evidence="5" id="KW-1185">Reference proteome</keyword>
<dbReference type="SUPFAM" id="SSF48452">
    <property type="entry name" value="TPR-like"/>
    <property type="match status" value="2"/>
</dbReference>
<evidence type="ECO:0000313" key="4">
    <source>
        <dbReference type="EMBL" id="MBL0394658.1"/>
    </source>
</evidence>
<reference evidence="4 5" key="1">
    <citation type="journal article" date="2017" name="Int. J. Syst. Evol. Microbiol.">
        <title>Ramlibacter monticola sp. nov., isolated from forest soil.</title>
        <authorList>
            <person name="Chaudhary D.K."/>
            <person name="Kim J."/>
        </authorList>
    </citation>
    <scope>NUCLEOTIDE SEQUENCE [LARGE SCALE GENOMIC DNA]</scope>
    <source>
        <strain evidence="4 5">KACC 19175</strain>
    </source>
</reference>
<comment type="caution">
    <text evidence="4">The sequence shown here is derived from an EMBL/GenBank/DDBJ whole genome shotgun (WGS) entry which is preliminary data.</text>
</comment>
<dbReference type="GO" id="GO:0004016">
    <property type="term" value="F:adenylate cyclase activity"/>
    <property type="evidence" value="ECO:0007669"/>
    <property type="project" value="TreeGrafter"/>
</dbReference>
<dbReference type="InterPro" id="IPR041664">
    <property type="entry name" value="AAA_16"/>
</dbReference>